<dbReference type="STRING" id="1121939.L861_04395"/>
<dbReference type="Proteomes" id="UP000014463">
    <property type="component" value="Unassembled WGS sequence"/>
</dbReference>
<keyword evidence="2" id="KW-1185">Reference proteome</keyword>
<evidence type="ECO:0000313" key="1">
    <source>
        <dbReference type="EMBL" id="EPC04569.1"/>
    </source>
</evidence>
<protein>
    <submittedName>
        <fullName evidence="1">Uncharacterized protein</fullName>
    </submittedName>
</protein>
<dbReference type="AlphaFoldDB" id="S2L9L7"/>
<organism evidence="1 2">
    <name type="scientific">Litchfieldella anticariensis (strain DSM 16096 / CECT 5854 / CIP 108499 / LMG 22089 / FP35)</name>
    <name type="common">Halomonas anticariensis</name>
    <dbReference type="NCBI Taxonomy" id="1121939"/>
    <lineage>
        <taxon>Bacteria</taxon>
        <taxon>Pseudomonadati</taxon>
        <taxon>Pseudomonadota</taxon>
        <taxon>Gammaproteobacteria</taxon>
        <taxon>Oceanospirillales</taxon>
        <taxon>Halomonadaceae</taxon>
        <taxon>Litchfieldella</taxon>
    </lineage>
</organism>
<dbReference type="PATRIC" id="fig|1121939.11.peg.830"/>
<gene>
    <name evidence="1" type="ORF">L861_04395</name>
</gene>
<evidence type="ECO:0000313" key="2">
    <source>
        <dbReference type="Proteomes" id="UP000014463"/>
    </source>
</evidence>
<sequence>MMDLIGGMFVDCHHWMSLGQASDYRNAGISSIVVKILH</sequence>
<dbReference type="EMBL" id="ASTJ01000011">
    <property type="protein sequence ID" value="EPC04569.1"/>
    <property type="molecule type" value="Genomic_DNA"/>
</dbReference>
<name>S2L9L7_LITA3</name>
<reference evidence="1 2" key="1">
    <citation type="journal article" date="2013" name="Genome Announc.">
        <title>Draft genome sequence of the moderately halophilic gammaproteobacterium Halomonas anticariensis FP35.</title>
        <authorList>
            <person name="Tahrioui A."/>
            <person name="Quesada E."/>
            <person name="Llamas I."/>
        </authorList>
    </citation>
    <scope>NUCLEOTIDE SEQUENCE [LARGE SCALE GENOMIC DNA]</scope>
    <source>
        <strain evidence="2">DSM 16096 / CECT 5854 / LMG 22089 / FP35</strain>
    </source>
</reference>
<proteinExistence type="predicted"/>
<accession>S2L9L7</accession>
<comment type="caution">
    <text evidence="1">The sequence shown here is derived from an EMBL/GenBank/DDBJ whole genome shotgun (WGS) entry which is preliminary data.</text>
</comment>